<comment type="caution">
    <text evidence="2">The sequence shown here is derived from an EMBL/GenBank/DDBJ whole genome shotgun (WGS) entry which is preliminary data.</text>
</comment>
<feature type="signal peptide" evidence="1">
    <location>
        <begin position="1"/>
        <end position="21"/>
    </location>
</feature>
<protein>
    <submittedName>
        <fullName evidence="2">Uncharacterized protein</fullName>
    </submittedName>
</protein>
<keyword evidence="3" id="KW-1185">Reference proteome</keyword>
<dbReference type="EMBL" id="BAABUJ010000019">
    <property type="protein sequence ID" value="GAA5801617.1"/>
    <property type="molecule type" value="Genomic_DNA"/>
</dbReference>
<proteinExistence type="predicted"/>
<sequence length="71" mass="7589">MLARVLAITFALYFMVYLVESKSCACITNSIDQIRCPGSGLSGYFSGYGHCSSHNNMLSGCTCIGCSTCDD</sequence>
<evidence type="ECO:0000256" key="1">
    <source>
        <dbReference type="SAM" id="SignalP"/>
    </source>
</evidence>
<gene>
    <name evidence="2" type="ORF">HPULCUR_007065</name>
</gene>
<keyword evidence="1" id="KW-0732">Signal</keyword>
<reference evidence="2 3" key="1">
    <citation type="submission" date="2024-04" db="EMBL/GenBank/DDBJ databases">
        <title>genome sequences of Mucor flavus KT1a and Helicostylum pulchrum KT1b strains isolation_sourced from the surface of a dry-aged beef.</title>
        <authorList>
            <person name="Toyotome T."/>
            <person name="Hosono M."/>
            <person name="Torimaru M."/>
            <person name="Fukuda K."/>
            <person name="Mikami N."/>
        </authorList>
    </citation>
    <scope>NUCLEOTIDE SEQUENCE [LARGE SCALE GENOMIC DNA]</scope>
    <source>
        <strain evidence="2 3">KT1b</strain>
    </source>
</reference>
<feature type="chain" id="PRO_5045982736" evidence="1">
    <location>
        <begin position="22"/>
        <end position="71"/>
    </location>
</feature>
<name>A0ABP9Y3P9_9FUNG</name>
<organism evidence="2 3">
    <name type="scientific">Helicostylum pulchrum</name>
    <dbReference type="NCBI Taxonomy" id="562976"/>
    <lineage>
        <taxon>Eukaryota</taxon>
        <taxon>Fungi</taxon>
        <taxon>Fungi incertae sedis</taxon>
        <taxon>Mucoromycota</taxon>
        <taxon>Mucoromycotina</taxon>
        <taxon>Mucoromycetes</taxon>
        <taxon>Mucorales</taxon>
        <taxon>Mucorineae</taxon>
        <taxon>Mucoraceae</taxon>
        <taxon>Helicostylum</taxon>
    </lineage>
</organism>
<accession>A0ABP9Y3P9</accession>
<dbReference type="Proteomes" id="UP001476247">
    <property type="component" value="Unassembled WGS sequence"/>
</dbReference>
<evidence type="ECO:0000313" key="3">
    <source>
        <dbReference type="Proteomes" id="UP001476247"/>
    </source>
</evidence>
<evidence type="ECO:0000313" key="2">
    <source>
        <dbReference type="EMBL" id="GAA5801617.1"/>
    </source>
</evidence>